<evidence type="ECO:0000259" key="6">
    <source>
        <dbReference type="Pfam" id="PF13458"/>
    </source>
</evidence>
<evidence type="ECO:0000256" key="3">
    <source>
        <dbReference type="ARBA" id="ARBA00022729"/>
    </source>
</evidence>
<organism evidence="7 8">
    <name type="scientific">Pectinatus cerevisiiphilus</name>
    <dbReference type="NCBI Taxonomy" id="86956"/>
    <lineage>
        <taxon>Bacteria</taxon>
        <taxon>Bacillati</taxon>
        <taxon>Bacillota</taxon>
        <taxon>Negativicutes</taxon>
        <taxon>Selenomonadales</taxon>
        <taxon>Selenomonadaceae</taxon>
        <taxon>Pectinatus</taxon>
    </lineage>
</organism>
<keyword evidence="8" id="KW-1185">Reference proteome</keyword>
<keyword evidence="4" id="KW-0029">Amino-acid transport</keyword>
<sequence>MLKGRLLKTVALSGALIFAILGTGCGAGSSDTIKIGGDLELTGNNASYGTSTANGAQLAFDEINAAGGIDGKKIEFIKADNKSEPAEAANAITKLISSNKVSVVLGACTSSNTMAITQIADASKVPLVSSFSTNPKVTVTDDGKVNPYIYRVCFIDPFQGTVMGNFATNTLKVKKVAVYIDNSSDYSKGLAHFFEESFVKNGGQIVDEEAYLQKDNDFKATLTKIAASNPDMIYIPGYYEEVGKIIKQARDLGITVPITGGDGWDSSKLVDIAGPDALNNTYFTNHYSVQNKTPETDKFLNAYKDKYGQDPDAAAVLGYDAATMIIDAIKRAGSTEPEKINTALAVTKDLQLVSGKITIDEEHNPVKQAVIIEFKDGKQTFKQAVEPE</sequence>
<dbReference type="InterPro" id="IPR000709">
    <property type="entry name" value="Leu_Ile_Val-bd"/>
</dbReference>
<evidence type="ECO:0000256" key="1">
    <source>
        <dbReference type="ARBA" id="ARBA00010062"/>
    </source>
</evidence>
<dbReference type="Pfam" id="PF13458">
    <property type="entry name" value="Peripla_BP_6"/>
    <property type="match status" value="1"/>
</dbReference>
<comment type="caution">
    <text evidence="7">The sequence shown here is derived from an EMBL/GenBank/DDBJ whole genome shotgun (WGS) entry which is preliminary data.</text>
</comment>
<keyword evidence="3 5" id="KW-0732">Signal</keyword>
<dbReference type="PANTHER" id="PTHR30483:SF6">
    <property type="entry name" value="PERIPLASMIC BINDING PROTEIN OF ABC TRANSPORTER FOR NATURAL AMINO ACIDS"/>
    <property type="match status" value="1"/>
</dbReference>
<dbReference type="PROSITE" id="PS51257">
    <property type="entry name" value="PROKAR_LIPOPROTEIN"/>
    <property type="match status" value="1"/>
</dbReference>
<dbReference type="InterPro" id="IPR051010">
    <property type="entry name" value="BCAA_transport"/>
</dbReference>
<reference evidence="7 8" key="1">
    <citation type="submission" date="2019-03" db="EMBL/GenBank/DDBJ databases">
        <title>Genomic Encyclopedia of Type Strains, Phase IV (KMG-IV): sequencing the most valuable type-strain genomes for metagenomic binning, comparative biology and taxonomic classification.</title>
        <authorList>
            <person name="Goeker M."/>
        </authorList>
    </citation>
    <scope>NUCLEOTIDE SEQUENCE [LARGE SCALE GENOMIC DNA]</scope>
    <source>
        <strain evidence="7 8">DSM 20467</strain>
    </source>
</reference>
<evidence type="ECO:0000256" key="4">
    <source>
        <dbReference type="ARBA" id="ARBA00022970"/>
    </source>
</evidence>
<dbReference type="Proteomes" id="UP000295188">
    <property type="component" value="Unassembled WGS sequence"/>
</dbReference>
<feature type="domain" description="Leucine-binding protein" evidence="6">
    <location>
        <begin position="32"/>
        <end position="377"/>
    </location>
</feature>
<proteinExistence type="inferred from homology"/>
<comment type="similarity">
    <text evidence="1">Belongs to the leucine-binding protein family.</text>
</comment>
<feature type="chain" id="PRO_5039334036" evidence="5">
    <location>
        <begin position="28"/>
        <end position="388"/>
    </location>
</feature>
<dbReference type="PANTHER" id="PTHR30483">
    <property type="entry name" value="LEUCINE-SPECIFIC-BINDING PROTEIN"/>
    <property type="match status" value="1"/>
</dbReference>
<dbReference type="InterPro" id="IPR028082">
    <property type="entry name" value="Peripla_BP_I"/>
</dbReference>
<dbReference type="SUPFAM" id="SSF53822">
    <property type="entry name" value="Periplasmic binding protein-like I"/>
    <property type="match status" value="1"/>
</dbReference>
<dbReference type="Gene3D" id="3.40.50.2300">
    <property type="match status" value="2"/>
</dbReference>
<dbReference type="EMBL" id="SMAA01000002">
    <property type="protein sequence ID" value="TCS81334.1"/>
    <property type="molecule type" value="Genomic_DNA"/>
</dbReference>
<feature type="signal peptide" evidence="5">
    <location>
        <begin position="1"/>
        <end position="27"/>
    </location>
</feature>
<dbReference type="InterPro" id="IPR028081">
    <property type="entry name" value="Leu-bd"/>
</dbReference>
<dbReference type="RefSeq" id="WP_132547140.1">
    <property type="nucleotide sequence ID" value="NZ_SMAA01000002.1"/>
</dbReference>
<keyword evidence="2" id="KW-0813">Transport</keyword>
<accession>A0A4R3KDH7</accession>
<dbReference type="OrthoDB" id="9783240at2"/>
<evidence type="ECO:0000256" key="2">
    <source>
        <dbReference type="ARBA" id="ARBA00022448"/>
    </source>
</evidence>
<dbReference type="CDD" id="cd06347">
    <property type="entry name" value="PBP1_ABC_LivK_ligand_binding-like"/>
    <property type="match status" value="1"/>
</dbReference>
<dbReference type="GO" id="GO:0006865">
    <property type="term" value="P:amino acid transport"/>
    <property type="evidence" value="ECO:0007669"/>
    <property type="project" value="UniProtKB-KW"/>
</dbReference>
<protein>
    <submittedName>
        <fullName evidence="7">Amino acid/amide ABC transporter substrate-binding protein (HAAT family)</fullName>
    </submittedName>
</protein>
<dbReference type="AlphaFoldDB" id="A0A4R3KDH7"/>
<name>A0A4R3KDH7_9FIRM</name>
<evidence type="ECO:0000313" key="8">
    <source>
        <dbReference type="Proteomes" id="UP000295188"/>
    </source>
</evidence>
<evidence type="ECO:0000313" key="7">
    <source>
        <dbReference type="EMBL" id="TCS81334.1"/>
    </source>
</evidence>
<evidence type="ECO:0000256" key="5">
    <source>
        <dbReference type="SAM" id="SignalP"/>
    </source>
</evidence>
<gene>
    <name evidence="7" type="ORF">EDC37_10230</name>
</gene>
<dbReference type="PRINTS" id="PR00337">
    <property type="entry name" value="LEUILEVALBP"/>
</dbReference>